<accession>A0A0F3RQK0</accession>
<dbReference type="EMBL" id="LAOR01000026">
    <property type="protein sequence ID" value="KJW07414.1"/>
    <property type="molecule type" value="Genomic_DNA"/>
</dbReference>
<evidence type="ECO:0000313" key="1">
    <source>
        <dbReference type="EMBL" id="KJW07414.1"/>
    </source>
</evidence>
<gene>
    <name evidence="1" type="ORF">OTUT144_0530</name>
</gene>
<dbReference type="Proteomes" id="UP000033580">
    <property type="component" value="Unassembled WGS sequence"/>
</dbReference>
<organism evidence="1 2">
    <name type="scientific">Orientia tsutsugamushi str. UT144</name>
    <dbReference type="NCBI Taxonomy" id="1441384"/>
    <lineage>
        <taxon>Bacteria</taxon>
        <taxon>Pseudomonadati</taxon>
        <taxon>Pseudomonadota</taxon>
        <taxon>Alphaproteobacteria</taxon>
        <taxon>Rickettsiales</taxon>
        <taxon>Rickettsiaceae</taxon>
        <taxon>Rickettsieae</taxon>
        <taxon>Orientia</taxon>
    </lineage>
</organism>
<comment type="caution">
    <text evidence="1">The sequence shown here is derived from an EMBL/GenBank/DDBJ whole genome shotgun (WGS) entry which is preliminary data.</text>
</comment>
<dbReference type="AlphaFoldDB" id="A0A0F3RQK0"/>
<proteinExistence type="predicted"/>
<reference evidence="1 2" key="1">
    <citation type="submission" date="2015-01" db="EMBL/GenBank/DDBJ databases">
        <title>Genome Sequencing of Rickettsiales.</title>
        <authorList>
            <person name="Daugherty S.C."/>
            <person name="Su Q."/>
            <person name="Abolude K."/>
            <person name="Beier-Sexton M."/>
            <person name="Carlyon J.A."/>
            <person name="Carter R."/>
            <person name="Day N.P."/>
            <person name="Dumler S.J."/>
            <person name="Dyachenko V."/>
            <person name="Godinez A."/>
            <person name="Kurtti T.J."/>
            <person name="Lichay M."/>
            <person name="Mullins K.E."/>
            <person name="Ott S."/>
            <person name="Pappas-Brown V."/>
            <person name="Paris D.H."/>
            <person name="Patel P."/>
            <person name="Richards A.L."/>
            <person name="Sadzewicz L."/>
            <person name="Sears K."/>
            <person name="Seidman D."/>
            <person name="Sengamalay N."/>
            <person name="Stenos J."/>
            <person name="Tallon L.J."/>
            <person name="Vincent G."/>
            <person name="Fraser C.M."/>
            <person name="Munderloh U."/>
            <person name="Dunning-Hotopp J.C."/>
        </authorList>
    </citation>
    <scope>NUCLEOTIDE SEQUENCE [LARGE SCALE GENOMIC DNA]</scope>
    <source>
        <strain evidence="1 2">UT144</strain>
    </source>
</reference>
<evidence type="ECO:0000313" key="2">
    <source>
        <dbReference type="Proteomes" id="UP000033580"/>
    </source>
</evidence>
<name>A0A0F3RQK0_ORITS</name>
<sequence>MLIDFEWVRPGNSLLNSMYFRMNFPTCWCAKALPEDVVEELESLYRKTIASIIKASLDDTKYNESYVAACGFWLLSSMPFALRVMDKDECWSSGPVPTDSLWKPEANLACCGLSQDCKHLFRYQKPIICFRIYVYAKKFIKLLFFLLQKICP</sequence>
<protein>
    <submittedName>
        <fullName evidence="1">Uncharacterized protein</fullName>
    </submittedName>
</protein>